<evidence type="ECO:0000259" key="1">
    <source>
        <dbReference type="Pfam" id="PF13456"/>
    </source>
</evidence>
<dbReference type="InterPro" id="IPR052929">
    <property type="entry name" value="RNase_H-like_EbsB-rel"/>
</dbReference>
<dbReference type="PANTHER" id="PTHR47074">
    <property type="entry name" value="BNAC02G40300D PROTEIN"/>
    <property type="match status" value="1"/>
</dbReference>
<dbReference type="GO" id="GO:0003676">
    <property type="term" value="F:nucleic acid binding"/>
    <property type="evidence" value="ECO:0007669"/>
    <property type="project" value="InterPro"/>
</dbReference>
<dbReference type="AlphaFoldDB" id="A0A8T1NC22"/>
<gene>
    <name evidence="2" type="ORF">CIPAW_15G062400</name>
</gene>
<comment type="caution">
    <text evidence="2">The sequence shown here is derived from an EMBL/GenBank/DDBJ whole genome shotgun (WGS) entry which is preliminary data.</text>
</comment>
<dbReference type="EMBL" id="CM031823">
    <property type="protein sequence ID" value="KAG6626610.1"/>
    <property type="molecule type" value="Genomic_DNA"/>
</dbReference>
<keyword evidence="3" id="KW-1185">Reference proteome</keyword>
<dbReference type="PANTHER" id="PTHR47074:SF48">
    <property type="entry name" value="POLYNUCLEOTIDYL TRANSFERASE, RIBONUCLEASE H-LIKE SUPERFAMILY PROTEIN"/>
    <property type="match status" value="1"/>
</dbReference>
<feature type="domain" description="RNase H type-1" evidence="1">
    <location>
        <begin position="163"/>
        <end position="223"/>
    </location>
</feature>
<dbReference type="GO" id="GO:0004523">
    <property type="term" value="F:RNA-DNA hybrid ribonuclease activity"/>
    <property type="evidence" value="ECO:0007669"/>
    <property type="project" value="InterPro"/>
</dbReference>
<evidence type="ECO:0000313" key="2">
    <source>
        <dbReference type="EMBL" id="KAG6626610.1"/>
    </source>
</evidence>
<dbReference type="Pfam" id="PF13456">
    <property type="entry name" value="RVT_3"/>
    <property type="match status" value="1"/>
</dbReference>
<sequence>MIVDNATCPTCSRGEETALHVLWDCPASVDVWGEGCSPVKKWRRNYADFRTLWFDFQSKLEEGKLHIVTEVLYGLWKRRNEAVFEGKFKGPSVIFQLALQEVEATKLAQEKLRESQASLTAVTRTLWRPPRMDYMKVNVDATMDKNMGRMGIDIVVRDCSGEVQLEGDAKMVVDAVTSNTQDSSWDGQVIEDIKSVLKAQPGWSVSFSGRSSNKAAHETAKLALTLGSECIWVEEVPPEVLLAVISDKIVIVESY</sequence>
<dbReference type="InterPro" id="IPR002156">
    <property type="entry name" value="RNaseH_domain"/>
</dbReference>
<organism evidence="2 3">
    <name type="scientific">Carya illinoinensis</name>
    <name type="common">Pecan</name>
    <dbReference type="NCBI Taxonomy" id="32201"/>
    <lineage>
        <taxon>Eukaryota</taxon>
        <taxon>Viridiplantae</taxon>
        <taxon>Streptophyta</taxon>
        <taxon>Embryophyta</taxon>
        <taxon>Tracheophyta</taxon>
        <taxon>Spermatophyta</taxon>
        <taxon>Magnoliopsida</taxon>
        <taxon>eudicotyledons</taxon>
        <taxon>Gunneridae</taxon>
        <taxon>Pentapetalae</taxon>
        <taxon>rosids</taxon>
        <taxon>fabids</taxon>
        <taxon>Fagales</taxon>
        <taxon>Juglandaceae</taxon>
        <taxon>Carya</taxon>
    </lineage>
</organism>
<dbReference type="Proteomes" id="UP000811609">
    <property type="component" value="Chromosome 15"/>
</dbReference>
<protein>
    <recommendedName>
        <fullName evidence="1">RNase H type-1 domain-containing protein</fullName>
    </recommendedName>
</protein>
<proteinExistence type="predicted"/>
<reference evidence="2" key="1">
    <citation type="submission" date="2020-12" db="EMBL/GenBank/DDBJ databases">
        <title>WGS assembly of Carya illinoinensis cv. Pawnee.</title>
        <authorList>
            <person name="Platts A."/>
            <person name="Shu S."/>
            <person name="Wright S."/>
            <person name="Barry K."/>
            <person name="Edger P."/>
            <person name="Pires J.C."/>
            <person name="Schmutz J."/>
        </authorList>
    </citation>
    <scope>NUCLEOTIDE SEQUENCE</scope>
    <source>
        <tissue evidence="2">Leaf</tissue>
    </source>
</reference>
<accession>A0A8T1NC22</accession>
<evidence type="ECO:0000313" key="3">
    <source>
        <dbReference type="Proteomes" id="UP000811609"/>
    </source>
</evidence>
<name>A0A8T1NC22_CARIL</name>